<keyword evidence="1" id="KW-0732">Signal</keyword>
<dbReference type="Proteomes" id="UP000485569">
    <property type="component" value="Unassembled WGS sequence"/>
</dbReference>
<comment type="caution">
    <text evidence="2">The sequence shown here is derived from an EMBL/GenBank/DDBJ whole genome shotgun (WGS) entry which is preliminary data.</text>
</comment>
<accession>A0A1V5SU56</accession>
<reference evidence="2" key="1">
    <citation type="submission" date="2017-02" db="EMBL/GenBank/DDBJ databases">
        <title>Delving into the versatile metabolic prowess of the omnipresent phylum Bacteroidetes.</title>
        <authorList>
            <person name="Nobu M.K."/>
            <person name="Mei R."/>
            <person name="Narihiro T."/>
            <person name="Kuroda K."/>
            <person name="Liu W.-T."/>
        </authorList>
    </citation>
    <scope>NUCLEOTIDE SEQUENCE</scope>
    <source>
        <strain evidence="2">ADurb.Bin276</strain>
    </source>
</reference>
<evidence type="ECO:0000313" key="2">
    <source>
        <dbReference type="EMBL" id="OQA58069.1"/>
    </source>
</evidence>
<gene>
    <name evidence="2" type="ORF">BWY41_01114</name>
</gene>
<dbReference type="PROSITE" id="PS51257">
    <property type="entry name" value="PROKAR_LIPOPROTEIN"/>
    <property type="match status" value="1"/>
</dbReference>
<dbReference type="AlphaFoldDB" id="A0A1V5SU56"/>
<feature type="chain" id="PRO_5012641334" evidence="1">
    <location>
        <begin position="22"/>
        <end position="125"/>
    </location>
</feature>
<organism evidence="2">
    <name type="scientific">Candidatus Atribacter allofermentans</name>
    <dbReference type="NCBI Taxonomy" id="1852833"/>
    <lineage>
        <taxon>Bacteria</taxon>
        <taxon>Pseudomonadati</taxon>
        <taxon>Atribacterota</taxon>
        <taxon>Atribacteria</taxon>
        <taxon>Atribacterales</taxon>
        <taxon>Atribacteraceae</taxon>
        <taxon>Atribacter</taxon>
    </lineage>
</organism>
<proteinExistence type="predicted"/>
<evidence type="ECO:0000256" key="1">
    <source>
        <dbReference type="SAM" id="SignalP"/>
    </source>
</evidence>
<dbReference type="EMBL" id="MWBQ01000080">
    <property type="protein sequence ID" value="OQA58069.1"/>
    <property type="molecule type" value="Genomic_DNA"/>
</dbReference>
<sequence length="125" mass="14115">MRKTNIIFIISLISLFFIVGCTNPPSPTPSPTPEIPSEVYEARDWGITQANLEDVRVPMDAVWSVVNITPEGLVGYTTYRFTYIDNEGTWTIEVGYPIVLEPIYNVEIFLNGLSIWEGSIQIPFD</sequence>
<feature type="signal peptide" evidence="1">
    <location>
        <begin position="1"/>
        <end position="21"/>
    </location>
</feature>
<name>A0A1V5SU56_9BACT</name>
<protein>
    <submittedName>
        <fullName evidence="2">Uncharacterized protein</fullName>
    </submittedName>
</protein>